<dbReference type="RefSeq" id="WP_343334904.1">
    <property type="nucleotide sequence ID" value="NZ_JAPOHD010000060.1"/>
</dbReference>
<comment type="caution">
    <text evidence="2">The sequence shown here is derived from an EMBL/GenBank/DDBJ whole genome shotgun (WGS) entry which is preliminary data.</text>
</comment>
<organism evidence="2 3">
    <name type="scientific">Draconibacterium aestuarii</name>
    <dbReference type="NCBI Taxonomy" id="2998507"/>
    <lineage>
        <taxon>Bacteria</taxon>
        <taxon>Pseudomonadati</taxon>
        <taxon>Bacteroidota</taxon>
        <taxon>Bacteroidia</taxon>
        <taxon>Marinilabiliales</taxon>
        <taxon>Prolixibacteraceae</taxon>
        <taxon>Draconibacterium</taxon>
    </lineage>
</organism>
<feature type="chain" id="PRO_5040747192" description="Multidrug transporter" evidence="1">
    <location>
        <begin position="17"/>
        <end position="375"/>
    </location>
</feature>
<keyword evidence="1" id="KW-0732">Signal</keyword>
<evidence type="ECO:0000313" key="2">
    <source>
        <dbReference type="EMBL" id="MCY1722579.1"/>
    </source>
</evidence>
<dbReference type="Proteomes" id="UP001145087">
    <property type="component" value="Unassembled WGS sequence"/>
</dbReference>
<dbReference type="PROSITE" id="PS51257">
    <property type="entry name" value="PROKAR_LIPOPROTEIN"/>
    <property type="match status" value="1"/>
</dbReference>
<proteinExistence type="predicted"/>
<dbReference type="InterPro" id="IPR011050">
    <property type="entry name" value="Pectin_lyase_fold/virulence"/>
</dbReference>
<dbReference type="SUPFAM" id="SSF51126">
    <property type="entry name" value="Pectin lyase-like"/>
    <property type="match status" value="1"/>
</dbReference>
<gene>
    <name evidence="2" type="ORF">OU798_19675</name>
</gene>
<dbReference type="AlphaFoldDB" id="A0A9X3J6F0"/>
<dbReference type="EMBL" id="JAPOHD010000060">
    <property type="protein sequence ID" value="MCY1722579.1"/>
    <property type="molecule type" value="Genomic_DNA"/>
</dbReference>
<feature type="signal peptide" evidence="1">
    <location>
        <begin position="1"/>
        <end position="16"/>
    </location>
</feature>
<evidence type="ECO:0000256" key="1">
    <source>
        <dbReference type="SAM" id="SignalP"/>
    </source>
</evidence>
<dbReference type="PANTHER" id="PTHR41339">
    <property type="entry name" value="LIPL48"/>
    <property type="match status" value="1"/>
</dbReference>
<dbReference type="PANTHER" id="PTHR41339:SF1">
    <property type="entry name" value="SECRETED PROTEIN"/>
    <property type="match status" value="1"/>
</dbReference>
<evidence type="ECO:0008006" key="4">
    <source>
        <dbReference type="Google" id="ProtNLM"/>
    </source>
</evidence>
<protein>
    <recommendedName>
        <fullName evidence="4">Multidrug transporter</fullName>
    </recommendedName>
</protein>
<dbReference type="Gene3D" id="2.160.20.10">
    <property type="entry name" value="Single-stranded right-handed beta-helix, Pectin lyase-like"/>
    <property type="match status" value="1"/>
</dbReference>
<name>A0A9X3J6F0_9BACT</name>
<evidence type="ECO:0000313" key="3">
    <source>
        <dbReference type="Proteomes" id="UP001145087"/>
    </source>
</evidence>
<keyword evidence="3" id="KW-1185">Reference proteome</keyword>
<sequence>MKKILMLLAISAILFAACSNDDDPEPIPPISDELNGDITSEITLDASVTYRLTGTLSIKDGGVLNIPAGTTIKATKGFSSYVIVEQGGTIMAKGNSSAPIKFTSAEASPSAGDWGGIIINGYAPISGPTEGTTGNTEVNENIPYGGTVADDNSGVLEYVILENTGARSTEDVEHNGLTLNGVGNGTTINHIYVLDGADDGIEFFGGTVNVSNLLVVNPDDDMFDVTQGWSGTLSNAYGIWENGYASTEDDPRGIEADGNLDGNGPDHVGQSNFTIENVTIKNASDYIMEDGIKIRRGATATITNALIIGGSAKDIIDLTDSKSDANTNTAISLTIDGTTFTGNEIKSNESYPDVAIVAGNTGATVSAFDWTGFSF</sequence>
<dbReference type="InterPro" id="IPR012334">
    <property type="entry name" value="Pectin_lyas_fold"/>
</dbReference>
<accession>A0A9X3J6F0</accession>
<reference evidence="2" key="1">
    <citation type="submission" date="2022-11" db="EMBL/GenBank/DDBJ databases">
        <title>Marilongibacter aestuarii gen. nov., sp. nov., isolated from tidal flat sediment.</title>
        <authorList>
            <person name="Jiayan W."/>
        </authorList>
    </citation>
    <scope>NUCLEOTIDE SEQUENCE</scope>
    <source>
        <strain evidence="2">Z1-6</strain>
    </source>
</reference>